<keyword evidence="11" id="KW-0482">Metalloprotease</keyword>
<name>A0A917BKF7_9ACTN</name>
<evidence type="ECO:0000256" key="4">
    <source>
        <dbReference type="ARBA" id="ARBA00012564"/>
    </source>
</evidence>
<evidence type="ECO:0000256" key="10">
    <source>
        <dbReference type="ARBA" id="ARBA00022833"/>
    </source>
</evidence>
<evidence type="ECO:0000259" key="16">
    <source>
        <dbReference type="Pfam" id="PF01433"/>
    </source>
</evidence>
<evidence type="ECO:0000256" key="3">
    <source>
        <dbReference type="ARBA" id="ARBA00010136"/>
    </source>
</evidence>
<dbReference type="GO" id="GO:0016285">
    <property type="term" value="F:alanyl aminopeptidase activity"/>
    <property type="evidence" value="ECO:0007669"/>
    <property type="project" value="UniProtKB-EC"/>
</dbReference>
<feature type="binding site" evidence="15">
    <location>
        <position position="292"/>
    </location>
    <ligand>
        <name>Zn(2+)</name>
        <dbReference type="ChEBI" id="CHEBI:29105"/>
        <note>catalytic</note>
    </ligand>
</feature>
<evidence type="ECO:0000256" key="2">
    <source>
        <dbReference type="ARBA" id="ARBA00004496"/>
    </source>
</evidence>
<accession>A0A917BKF7</accession>
<sequence>MTAGASAGTDAYVPDHGDASFSVTHYALDLAYRPSGNGLSGTAMLTCRAEEELGSLSLDLHHLTPSKVRVDGRAPAKFTARRGRLRITLARPVAAGAELTVFVKYAGNPRPVRKRHLGEAGWEELTDGVIVASQPHGAPSWFPCNDRPDDKATYDVSLSVPAEYHVAGNGPAGRPSRSGATRTWRFAMDEPMATYLATLQVGRYVVHEQDGPVPMSVVAPADVGGPDFDASFGRQPEMMAAYVERFGAYPFSSYTSVITDDDLEIPLESQSLSTFGRNFVSADWSRERLVAHEMAHQWFGNAVTLRHWRDIWLHEGFACYAEWLWSEASGRGTAASHAAEHHARLAAQPQDLLLADPGPDLMFDDRVYKRGALLLHSLRTRVGDQRFFDLLRSWVAAHRGGSVTSDDFVAHCGGDVADLFDAWLRQEALPALP</sequence>
<comment type="subcellular location">
    <subcellularLocation>
        <location evidence="2">Cytoplasm</location>
    </subcellularLocation>
</comment>
<keyword evidence="7" id="KW-0645">Protease</keyword>
<feature type="domain" description="Aminopeptidase N-like N-terminal" evidence="17">
    <location>
        <begin position="24"/>
        <end position="196"/>
    </location>
</feature>
<feature type="binding site" evidence="15">
    <location>
        <position position="296"/>
    </location>
    <ligand>
        <name>Zn(2+)</name>
        <dbReference type="ChEBI" id="CHEBI:29105"/>
        <note>catalytic</note>
    </ligand>
</feature>
<dbReference type="Gene3D" id="2.60.40.1730">
    <property type="entry name" value="tricorn interacting facor f3 domain"/>
    <property type="match status" value="1"/>
</dbReference>
<evidence type="ECO:0000256" key="9">
    <source>
        <dbReference type="ARBA" id="ARBA00022801"/>
    </source>
</evidence>
<reference evidence="18" key="1">
    <citation type="journal article" date="2014" name="Int. J. Syst. Evol. Microbiol.">
        <title>Complete genome sequence of Corynebacterium casei LMG S-19264T (=DSM 44701T), isolated from a smear-ripened cheese.</title>
        <authorList>
            <consortium name="US DOE Joint Genome Institute (JGI-PGF)"/>
            <person name="Walter F."/>
            <person name="Albersmeier A."/>
            <person name="Kalinowski J."/>
            <person name="Ruckert C."/>
        </authorList>
    </citation>
    <scope>NUCLEOTIDE SEQUENCE</scope>
    <source>
        <strain evidence="18">CGMCC 1.16067</strain>
    </source>
</reference>
<keyword evidence="19" id="KW-1185">Reference proteome</keyword>
<dbReference type="Pfam" id="PF17900">
    <property type="entry name" value="Peptidase_M1_N"/>
    <property type="match status" value="1"/>
</dbReference>
<dbReference type="InterPro" id="IPR042097">
    <property type="entry name" value="Aminopeptidase_N-like_N_sf"/>
</dbReference>
<dbReference type="EC" id="3.4.11.2" evidence="4"/>
<feature type="domain" description="Peptidase M1 membrane alanine aminopeptidase" evidence="16">
    <location>
        <begin position="236"/>
        <end position="413"/>
    </location>
</feature>
<keyword evidence="10 15" id="KW-0862">Zinc</keyword>
<evidence type="ECO:0000256" key="8">
    <source>
        <dbReference type="ARBA" id="ARBA00022723"/>
    </source>
</evidence>
<evidence type="ECO:0000313" key="18">
    <source>
        <dbReference type="EMBL" id="GGF47536.1"/>
    </source>
</evidence>
<dbReference type="EMBL" id="BMKQ01000001">
    <property type="protein sequence ID" value="GGF47536.1"/>
    <property type="molecule type" value="Genomic_DNA"/>
</dbReference>
<feature type="active site" description="Proton donor" evidence="14">
    <location>
        <position position="368"/>
    </location>
</feature>
<dbReference type="SUPFAM" id="SSF55486">
    <property type="entry name" value="Metalloproteases ('zincins'), catalytic domain"/>
    <property type="match status" value="1"/>
</dbReference>
<dbReference type="AlphaFoldDB" id="A0A917BKF7"/>
<dbReference type="Gene3D" id="1.10.390.10">
    <property type="entry name" value="Neutral Protease Domain 2"/>
    <property type="match status" value="1"/>
</dbReference>
<protein>
    <recommendedName>
        <fullName evidence="5">Aminopeptidase N</fullName>
        <ecNumber evidence="4">3.4.11.2</ecNumber>
    </recommendedName>
    <alternativeName>
        <fullName evidence="12">Alanine aminopeptidase</fullName>
    </alternativeName>
    <alternativeName>
        <fullName evidence="13">Lysyl aminopeptidase</fullName>
    </alternativeName>
</protein>
<dbReference type="RefSeq" id="WP_188779802.1">
    <property type="nucleotide sequence ID" value="NZ_BMKQ01000001.1"/>
</dbReference>
<dbReference type="Proteomes" id="UP000649179">
    <property type="component" value="Unassembled WGS sequence"/>
</dbReference>
<evidence type="ECO:0000256" key="11">
    <source>
        <dbReference type="ARBA" id="ARBA00023049"/>
    </source>
</evidence>
<dbReference type="GO" id="GO:0008237">
    <property type="term" value="F:metallopeptidase activity"/>
    <property type="evidence" value="ECO:0007669"/>
    <property type="project" value="UniProtKB-KW"/>
</dbReference>
<keyword evidence="9" id="KW-0378">Hydrolase</keyword>
<evidence type="ECO:0000256" key="12">
    <source>
        <dbReference type="ARBA" id="ARBA00029811"/>
    </source>
</evidence>
<comment type="caution">
    <text evidence="18">The sequence shown here is derived from an EMBL/GenBank/DDBJ whole genome shotgun (WGS) entry which is preliminary data.</text>
</comment>
<evidence type="ECO:0000256" key="1">
    <source>
        <dbReference type="ARBA" id="ARBA00000098"/>
    </source>
</evidence>
<evidence type="ECO:0000256" key="5">
    <source>
        <dbReference type="ARBA" id="ARBA00015611"/>
    </source>
</evidence>
<evidence type="ECO:0000256" key="13">
    <source>
        <dbReference type="ARBA" id="ARBA00031533"/>
    </source>
</evidence>
<comment type="similarity">
    <text evidence="3">Belongs to the peptidase M1 family.</text>
</comment>
<dbReference type="InterPro" id="IPR027268">
    <property type="entry name" value="Peptidase_M4/M1_CTD_sf"/>
</dbReference>
<reference evidence="18" key="2">
    <citation type="submission" date="2020-09" db="EMBL/GenBank/DDBJ databases">
        <authorList>
            <person name="Sun Q."/>
            <person name="Zhou Y."/>
        </authorList>
    </citation>
    <scope>NUCLEOTIDE SEQUENCE</scope>
    <source>
        <strain evidence="18">CGMCC 1.16067</strain>
    </source>
</reference>
<dbReference type="GO" id="GO:0008270">
    <property type="term" value="F:zinc ion binding"/>
    <property type="evidence" value="ECO:0007669"/>
    <property type="project" value="InterPro"/>
</dbReference>
<evidence type="ECO:0000313" key="19">
    <source>
        <dbReference type="Proteomes" id="UP000649179"/>
    </source>
</evidence>
<evidence type="ECO:0000256" key="14">
    <source>
        <dbReference type="PIRSR" id="PIRSR634015-1"/>
    </source>
</evidence>
<dbReference type="SUPFAM" id="SSF63737">
    <property type="entry name" value="Leukotriene A4 hydrolase N-terminal domain"/>
    <property type="match status" value="1"/>
</dbReference>
<organism evidence="18 19">
    <name type="scientific">Marmoricola endophyticus</name>
    <dbReference type="NCBI Taxonomy" id="2040280"/>
    <lineage>
        <taxon>Bacteria</taxon>
        <taxon>Bacillati</taxon>
        <taxon>Actinomycetota</taxon>
        <taxon>Actinomycetes</taxon>
        <taxon>Propionibacteriales</taxon>
        <taxon>Nocardioidaceae</taxon>
        <taxon>Marmoricola</taxon>
    </lineage>
</organism>
<dbReference type="PRINTS" id="PR00756">
    <property type="entry name" value="ALADIPTASE"/>
</dbReference>
<dbReference type="InterPro" id="IPR034015">
    <property type="entry name" value="M1_LTA4H"/>
</dbReference>
<comment type="cofactor">
    <cofactor evidence="15">
        <name>Zn(2+)</name>
        <dbReference type="ChEBI" id="CHEBI:29105"/>
    </cofactor>
    <text evidence="15">Binds 1 zinc ion per subunit.</text>
</comment>
<proteinExistence type="inferred from homology"/>
<evidence type="ECO:0000256" key="7">
    <source>
        <dbReference type="ARBA" id="ARBA00022670"/>
    </source>
</evidence>
<dbReference type="InterPro" id="IPR001930">
    <property type="entry name" value="Peptidase_M1"/>
</dbReference>
<dbReference type="InterPro" id="IPR014782">
    <property type="entry name" value="Peptidase_M1_dom"/>
</dbReference>
<feature type="active site" description="Proton acceptor" evidence="14">
    <location>
        <position position="293"/>
    </location>
</feature>
<feature type="binding site" evidence="15">
    <location>
        <position position="315"/>
    </location>
    <ligand>
        <name>Zn(2+)</name>
        <dbReference type="ChEBI" id="CHEBI:29105"/>
        <note>catalytic</note>
    </ligand>
</feature>
<comment type="catalytic activity">
    <reaction evidence="1">
        <text>Release of an N-terminal amino acid, Xaa-|-Yaa- from a peptide, amide or arylamide. Xaa is preferably Ala, but may be most amino acids including Pro (slow action). When a terminal hydrophobic residue is followed by a prolyl residue, the two may be released as an intact Xaa-Pro dipeptide.</text>
        <dbReference type="EC" id="3.4.11.2"/>
    </reaction>
</comment>
<evidence type="ECO:0000259" key="17">
    <source>
        <dbReference type="Pfam" id="PF17900"/>
    </source>
</evidence>
<dbReference type="Pfam" id="PF01433">
    <property type="entry name" value="Peptidase_M1"/>
    <property type="match status" value="1"/>
</dbReference>
<dbReference type="PANTHER" id="PTHR45726">
    <property type="entry name" value="LEUKOTRIENE A-4 HYDROLASE"/>
    <property type="match status" value="1"/>
</dbReference>
<dbReference type="GO" id="GO:0005737">
    <property type="term" value="C:cytoplasm"/>
    <property type="evidence" value="ECO:0007669"/>
    <property type="project" value="UniProtKB-SubCell"/>
</dbReference>
<dbReference type="GO" id="GO:0006508">
    <property type="term" value="P:proteolysis"/>
    <property type="evidence" value="ECO:0007669"/>
    <property type="project" value="UniProtKB-KW"/>
</dbReference>
<dbReference type="InterPro" id="IPR045357">
    <property type="entry name" value="Aminopeptidase_N-like_N"/>
</dbReference>
<evidence type="ECO:0000256" key="15">
    <source>
        <dbReference type="PIRSR" id="PIRSR634015-3"/>
    </source>
</evidence>
<evidence type="ECO:0000256" key="6">
    <source>
        <dbReference type="ARBA" id="ARBA00022490"/>
    </source>
</evidence>
<dbReference type="PANTHER" id="PTHR45726:SF3">
    <property type="entry name" value="LEUKOTRIENE A-4 HYDROLASE"/>
    <property type="match status" value="1"/>
</dbReference>
<dbReference type="CDD" id="cd09603">
    <property type="entry name" value="M1_APN_like"/>
    <property type="match status" value="1"/>
</dbReference>
<gene>
    <name evidence="18" type="ORF">GCM10011519_21980</name>
</gene>
<keyword evidence="6" id="KW-0963">Cytoplasm</keyword>
<keyword evidence="8 15" id="KW-0479">Metal-binding</keyword>